<dbReference type="OrthoDB" id="2306957at2"/>
<comment type="caution">
    <text evidence="1">The sequence shown here is derived from an EMBL/GenBank/DDBJ whole genome shotgun (WGS) entry which is preliminary data.</text>
</comment>
<accession>A0A0R1RF37</accession>
<evidence type="ECO:0000313" key="2">
    <source>
        <dbReference type="Proteomes" id="UP000051999"/>
    </source>
</evidence>
<keyword evidence="2" id="KW-1185">Reference proteome</keyword>
<proteinExistence type="predicted"/>
<dbReference type="Proteomes" id="UP000051999">
    <property type="component" value="Unassembled WGS sequence"/>
</dbReference>
<dbReference type="PATRIC" id="fig|1114972.6.peg.1855"/>
<dbReference type="RefSeq" id="WP_017260831.1">
    <property type="nucleotide sequence ID" value="NZ_AUAW01000018.1"/>
</dbReference>
<protein>
    <submittedName>
        <fullName evidence="1">Uncharacterized protein</fullName>
    </submittedName>
</protein>
<name>A0A0R1RF37_9LACO</name>
<dbReference type="EMBL" id="AZFF01000031">
    <property type="protein sequence ID" value="KRL52850.1"/>
    <property type="molecule type" value="Genomic_DNA"/>
</dbReference>
<dbReference type="AlphaFoldDB" id="A0A0R1RF37"/>
<evidence type="ECO:0000313" key="1">
    <source>
        <dbReference type="EMBL" id="KRL52850.1"/>
    </source>
</evidence>
<sequence>MEERKLITEILNTEDVSYTISEPHDNKITLMVNQLKNDKRPLDVVEKEIVHELDRAELTYNEKLNPDEQTAMQIDIDVK</sequence>
<gene>
    <name evidence="1" type="ORF">FD35_GL001819</name>
</gene>
<organism evidence="1 2">
    <name type="scientific">Furfurilactobacillus rossiae DSM 15814</name>
    <dbReference type="NCBI Taxonomy" id="1114972"/>
    <lineage>
        <taxon>Bacteria</taxon>
        <taxon>Bacillati</taxon>
        <taxon>Bacillota</taxon>
        <taxon>Bacilli</taxon>
        <taxon>Lactobacillales</taxon>
        <taxon>Lactobacillaceae</taxon>
        <taxon>Furfurilactobacillus</taxon>
    </lineage>
</organism>
<reference evidence="1 2" key="1">
    <citation type="journal article" date="2015" name="Genome Announc.">
        <title>Expanding the biotechnology potential of lactobacilli through comparative genomics of 213 strains and associated genera.</title>
        <authorList>
            <person name="Sun Z."/>
            <person name="Harris H.M."/>
            <person name="McCann A."/>
            <person name="Guo C."/>
            <person name="Argimon S."/>
            <person name="Zhang W."/>
            <person name="Yang X."/>
            <person name="Jeffery I.B."/>
            <person name="Cooney J.C."/>
            <person name="Kagawa T.F."/>
            <person name="Liu W."/>
            <person name="Song Y."/>
            <person name="Salvetti E."/>
            <person name="Wrobel A."/>
            <person name="Rasinkangas P."/>
            <person name="Parkhill J."/>
            <person name="Rea M.C."/>
            <person name="O'Sullivan O."/>
            <person name="Ritari J."/>
            <person name="Douillard F.P."/>
            <person name="Paul Ross R."/>
            <person name="Yang R."/>
            <person name="Briner A.E."/>
            <person name="Felis G.E."/>
            <person name="de Vos W.M."/>
            <person name="Barrangou R."/>
            <person name="Klaenhammer T.R."/>
            <person name="Caufield P.W."/>
            <person name="Cui Y."/>
            <person name="Zhang H."/>
            <person name="O'Toole P.W."/>
        </authorList>
    </citation>
    <scope>NUCLEOTIDE SEQUENCE [LARGE SCALE GENOMIC DNA]</scope>
    <source>
        <strain evidence="1 2">DSM 15814</strain>
    </source>
</reference>